<reference evidence="1 2" key="1">
    <citation type="submission" date="2023-04" db="EMBL/GenBank/DDBJ databases">
        <title>Fusibacter bizertensis strain WBS, isolated from littoral bottom sediments of the Arctic seas - biochemical and genomic analysis.</title>
        <authorList>
            <person name="Brioukhanov A.L."/>
        </authorList>
    </citation>
    <scope>NUCLEOTIDE SEQUENCE [LARGE SCALE GENOMIC DNA]</scope>
    <source>
        <strain evidence="1 2">WBS</strain>
    </source>
</reference>
<organism evidence="1 2">
    <name type="scientific">Fusibacter bizertensis</name>
    <dbReference type="NCBI Taxonomy" id="1488331"/>
    <lineage>
        <taxon>Bacteria</taxon>
        <taxon>Bacillati</taxon>
        <taxon>Bacillota</taxon>
        <taxon>Clostridia</taxon>
        <taxon>Eubacteriales</taxon>
        <taxon>Eubacteriales Family XII. Incertae Sedis</taxon>
        <taxon>Fusibacter</taxon>
    </lineage>
</organism>
<keyword evidence="2" id="KW-1185">Reference proteome</keyword>
<evidence type="ECO:0000313" key="2">
    <source>
        <dbReference type="Proteomes" id="UP001158045"/>
    </source>
</evidence>
<name>A0ABT6NEL8_9FIRM</name>
<dbReference type="RefSeq" id="WP_281094764.1">
    <property type="nucleotide sequence ID" value="NZ_JARYZI010000008.1"/>
</dbReference>
<dbReference type="Pfam" id="PF15933">
    <property type="entry name" value="RnlB_antitoxin"/>
    <property type="match status" value="1"/>
</dbReference>
<protein>
    <submittedName>
        <fullName evidence="1">Type II toxin-antitoxin system RnlB family antitoxin</fullName>
    </submittedName>
</protein>
<gene>
    <name evidence="1" type="ORF">QE109_11965</name>
</gene>
<dbReference type="InterPro" id="IPR031834">
    <property type="entry name" value="RnlB/LsoB_antitoxin"/>
</dbReference>
<dbReference type="EMBL" id="JARYZI010000008">
    <property type="protein sequence ID" value="MDH8678871.1"/>
    <property type="molecule type" value="Genomic_DNA"/>
</dbReference>
<accession>A0ABT6NEL8</accession>
<proteinExistence type="predicted"/>
<comment type="caution">
    <text evidence="1">The sequence shown here is derived from an EMBL/GenBank/DDBJ whole genome shotgun (WGS) entry which is preliminary data.</text>
</comment>
<dbReference type="Proteomes" id="UP001158045">
    <property type="component" value="Unassembled WGS sequence"/>
</dbReference>
<sequence>MNEYKIFSLEEENLDVVLLTSIDDPYFILDDIYNELKSLRGSSFSIVLDLLLRNGYSFNRFALINYDSQGKHDSKIINTRDVSEMAKSQVRKYLIRNRRYLDESSLSDRIKNFILSA</sequence>
<evidence type="ECO:0000313" key="1">
    <source>
        <dbReference type="EMBL" id="MDH8678871.1"/>
    </source>
</evidence>